<accession>A0AAU9IUP1</accession>
<dbReference type="PANTHER" id="PTHR33865">
    <property type="entry name" value="PROTEIN FAM183B"/>
    <property type="match status" value="1"/>
</dbReference>
<keyword evidence="3" id="KW-0963">Cytoplasm</keyword>
<name>A0AAU9IUP1_9CILI</name>
<comment type="subcellular location">
    <subcellularLocation>
        <location evidence="1">Cell projection</location>
        <location evidence="1">Cilium</location>
    </subcellularLocation>
    <subcellularLocation>
        <location evidence="2">Cytoplasm</location>
        <location evidence="2">Cytoskeleton</location>
    </subcellularLocation>
</comment>
<dbReference type="AlphaFoldDB" id="A0AAU9IUP1"/>
<proteinExistence type="inferred from homology"/>
<dbReference type="EMBL" id="CAJZBQ010000014">
    <property type="protein sequence ID" value="CAG9315854.1"/>
    <property type="molecule type" value="Genomic_DNA"/>
</dbReference>
<dbReference type="PANTHER" id="PTHR33865:SF3">
    <property type="entry name" value="PROTEIN FAM183B"/>
    <property type="match status" value="1"/>
</dbReference>
<keyword evidence="5" id="KW-0966">Cell projection</keyword>
<dbReference type="InterPro" id="IPR029214">
    <property type="entry name" value="CFAP144"/>
</dbReference>
<protein>
    <submittedName>
        <fullName evidence="7">Uncharacterized protein</fullName>
    </submittedName>
</protein>
<dbReference type="GO" id="GO:0097546">
    <property type="term" value="C:ciliary base"/>
    <property type="evidence" value="ECO:0007669"/>
    <property type="project" value="TreeGrafter"/>
</dbReference>
<evidence type="ECO:0000313" key="7">
    <source>
        <dbReference type="EMBL" id="CAG9315854.1"/>
    </source>
</evidence>
<dbReference type="Pfam" id="PF14886">
    <property type="entry name" value="FAM183"/>
    <property type="match status" value="1"/>
</dbReference>
<gene>
    <name evidence="7" type="ORF">BSTOLATCC_MIC14598</name>
</gene>
<dbReference type="Proteomes" id="UP001162131">
    <property type="component" value="Unassembled WGS sequence"/>
</dbReference>
<evidence type="ECO:0000256" key="2">
    <source>
        <dbReference type="ARBA" id="ARBA00004245"/>
    </source>
</evidence>
<comment type="similarity">
    <text evidence="6">Belongs to the CFAP144 family.</text>
</comment>
<organism evidence="7 8">
    <name type="scientific">Blepharisma stoltei</name>
    <dbReference type="NCBI Taxonomy" id="1481888"/>
    <lineage>
        <taxon>Eukaryota</taxon>
        <taxon>Sar</taxon>
        <taxon>Alveolata</taxon>
        <taxon>Ciliophora</taxon>
        <taxon>Postciliodesmatophora</taxon>
        <taxon>Heterotrichea</taxon>
        <taxon>Heterotrichida</taxon>
        <taxon>Blepharismidae</taxon>
        <taxon>Blepharisma</taxon>
    </lineage>
</organism>
<evidence type="ECO:0000256" key="4">
    <source>
        <dbReference type="ARBA" id="ARBA00023212"/>
    </source>
</evidence>
<comment type="caution">
    <text evidence="7">The sequence shown here is derived from an EMBL/GenBank/DDBJ whole genome shotgun (WGS) entry which is preliminary data.</text>
</comment>
<keyword evidence="8" id="KW-1185">Reference proteome</keyword>
<evidence type="ECO:0000256" key="3">
    <source>
        <dbReference type="ARBA" id="ARBA00022490"/>
    </source>
</evidence>
<evidence type="ECO:0000256" key="5">
    <source>
        <dbReference type="ARBA" id="ARBA00023273"/>
    </source>
</evidence>
<reference evidence="7" key="1">
    <citation type="submission" date="2021-09" db="EMBL/GenBank/DDBJ databases">
        <authorList>
            <consortium name="AG Swart"/>
            <person name="Singh M."/>
            <person name="Singh A."/>
            <person name="Seah K."/>
            <person name="Emmerich C."/>
        </authorList>
    </citation>
    <scope>NUCLEOTIDE SEQUENCE</scope>
    <source>
        <strain evidence="7">ATCC30299</strain>
    </source>
</reference>
<evidence type="ECO:0000256" key="1">
    <source>
        <dbReference type="ARBA" id="ARBA00004138"/>
    </source>
</evidence>
<evidence type="ECO:0000256" key="6">
    <source>
        <dbReference type="ARBA" id="ARBA00034777"/>
    </source>
</evidence>
<sequence length="161" mass="18615">MFEQFHFICSVAYNCYPKMSSPPKRLNPIEEHACLNEAIRKENQYSRINTVFTLNPRSLVLLSDKPNRTGILNVNEEAKANDDSPKFKDQLMRLSAVPKMKTSHPLTSNQEFGWDADMPQYRSTWKHTKPSCAETKYANSYYTMTRKSPYSNKVNEAPAKK</sequence>
<keyword evidence="4" id="KW-0206">Cytoskeleton</keyword>
<dbReference type="GO" id="GO:0005856">
    <property type="term" value="C:cytoskeleton"/>
    <property type="evidence" value="ECO:0007669"/>
    <property type="project" value="UniProtKB-SubCell"/>
</dbReference>
<evidence type="ECO:0000313" key="8">
    <source>
        <dbReference type="Proteomes" id="UP001162131"/>
    </source>
</evidence>